<proteinExistence type="predicted"/>
<keyword evidence="2" id="KW-1185">Reference proteome</keyword>
<accession>A0ABS9UF77</accession>
<comment type="caution">
    <text evidence="1">The sequence shown here is derived from an EMBL/GenBank/DDBJ whole genome shotgun (WGS) entry which is preliminary data.</text>
</comment>
<dbReference type="NCBIfam" id="TIGR02832">
    <property type="entry name" value="spo_yunB"/>
    <property type="match status" value="1"/>
</dbReference>
<gene>
    <name evidence="1" type="primary">yunB</name>
    <name evidence="1" type="ORF">LZ480_14150</name>
</gene>
<dbReference type="EMBL" id="JAKZFC010000005">
    <property type="protein sequence ID" value="MCH7323017.1"/>
    <property type="molecule type" value="Genomic_DNA"/>
</dbReference>
<evidence type="ECO:0000313" key="1">
    <source>
        <dbReference type="EMBL" id="MCH7323017.1"/>
    </source>
</evidence>
<evidence type="ECO:0000313" key="2">
    <source>
        <dbReference type="Proteomes" id="UP001316087"/>
    </source>
</evidence>
<dbReference type="Pfam" id="PF09560">
    <property type="entry name" value="Spore_YunB"/>
    <property type="match status" value="1"/>
</dbReference>
<protein>
    <submittedName>
        <fullName evidence="1">Sporulation protein YunB</fullName>
    </submittedName>
</protein>
<dbReference type="Proteomes" id="UP001316087">
    <property type="component" value="Unassembled WGS sequence"/>
</dbReference>
<organism evidence="1 2">
    <name type="scientific">Solibacillus palustris</name>
    <dbReference type="NCBI Taxonomy" id="2908203"/>
    <lineage>
        <taxon>Bacteria</taxon>
        <taxon>Bacillati</taxon>
        <taxon>Bacillota</taxon>
        <taxon>Bacilli</taxon>
        <taxon>Bacillales</taxon>
        <taxon>Caryophanaceae</taxon>
        <taxon>Solibacillus</taxon>
    </lineage>
</organism>
<name>A0ABS9UF77_9BACL</name>
<dbReference type="PIRSF" id="PIRSF021383">
    <property type="entry name" value="YunB"/>
    <property type="match status" value="1"/>
</dbReference>
<dbReference type="InterPro" id="IPR014197">
    <property type="entry name" value="Sporulation_prot_YunB"/>
</dbReference>
<sequence length="248" mass="27347">MRFRTKKRNSKNIITLILVSLVLSVVLSIYTINGRLMPIYKEYAEVQTNKVASYVVSKAINSRTSSVLDVNEIIVNLPTQSKDMITTKFNTEIINQVRAETQTLVKEYLEQAESGDLSHLPNLENVEYDVGKMEAGDGIVFFVPLGQALNIPIIGNLGPKIPIRFHIIGNVHSDVQSSIREFGINNAIVEVNLLIEVNVKIIIPFASHSASVEQKIPIAIGLVQGTVPHIYSAGEGTQPSIEVPIPYD</sequence>
<reference evidence="1 2" key="1">
    <citation type="submission" date="2022-03" db="EMBL/GenBank/DDBJ databases">
        <authorList>
            <person name="Jo J.-H."/>
            <person name="Im W.-T."/>
        </authorList>
    </citation>
    <scope>NUCLEOTIDE SEQUENCE [LARGE SCALE GENOMIC DNA]</scope>
    <source>
        <strain evidence="1 2">MA9</strain>
    </source>
</reference>